<dbReference type="EMBL" id="JAWDIQ010000001">
    <property type="protein sequence ID" value="MDY0407604.1"/>
    <property type="molecule type" value="Genomic_DNA"/>
</dbReference>
<accession>A0ABU5CMM8</accession>
<keyword evidence="1" id="KW-1133">Transmembrane helix</keyword>
<name>A0ABU5CMM8_9BACI</name>
<protein>
    <recommendedName>
        <fullName evidence="4">Alpha/beta hydrolase</fullName>
    </recommendedName>
</protein>
<dbReference type="Gene3D" id="3.40.50.1820">
    <property type="entry name" value="alpha/beta hydrolase"/>
    <property type="match status" value="1"/>
</dbReference>
<gene>
    <name evidence="2" type="ORF">RWD45_02010</name>
</gene>
<organism evidence="2 3">
    <name type="scientific">Paracerasibacillus soli</name>
    <dbReference type="NCBI Taxonomy" id="480284"/>
    <lineage>
        <taxon>Bacteria</taxon>
        <taxon>Bacillati</taxon>
        <taxon>Bacillota</taxon>
        <taxon>Bacilli</taxon>
        <taxon>Bacillales</taxon>
        <taxon>Bacillaceae</taxon>
        <taxon>Paracerasibacillus</taxon>
    </lineage>
</organism>
<dbReference type="Proteomes" id="UP001275315">
    <property type="component" value="Unassembled WGS sequence"/>
</dbReference>
<keyword evidence="3" id="KW-1185">Reference proteome</keyword>
<comment type="caution">
    <text evidence="2">The sequence shown here is derived from an EMBL/GenBank/DDBJ whole genome shotgun (WGS) entry which is preliminary data.</text>
</comment>
<sequence>MKKRILIILGSIIGVLFIGLIFAGNYFYSQGIKRGTEVELHREAETVNAAVSSTDQSIFDEAKAWFDNQKTELLEIKSYDKLSLKAQFIKNEIPNKKAVILAHGFRNTSDDMGKLAKFYYDEGFDILLPDARGTEKVKVIT</sequence>
<keyword evidence="1" id="KW-0812">Transmembrane</keyword>
<dbReference type="SUPFAM" id="SSF53474">
    <property type="entry name" value="alpha/beta-Hydrolases"/>
    <property type="match status" value="1"/>
</dbReference>
<feature type="transmembrane region" description="Helical" evidence="1">
    <location>
        <begin position="6"/>
        <end position="28"/>
    </location>
</feature>
<dbReference type="RefSeq" id="WP_320378406.1">
    <property type="nucleotide sequence ID" value="NZ_JAWDIQ010000001.1"/>
</dbReference>
<evidence type="ECO:0000256" key="1">
    <source>
        <dbReference type="SAM" id="Phobius"/>
    </source>
</evidence>
<evidence type="ECO:0000313" key="3">
    <source>
        <dbReference type="Proteomes" id="UP001275315"/>
    </source>
</evidence>
<dbReference type="InterPro" id="IPR029058">
    <property type="entry name" value="AB_hydrolase_fold"/>
</dbReference>
<keyword evidence="1" id="KW-0472">Membrane</keyword>
<reference evidence="2 3" key="1">
    <citation type="submission" date="2023-10" db="EMBL/GenBank/DDBJ databases">
        <title>Virgibacillus soli CC-YMP-6 genome.</title>
        <authorList>
            <person name="Miliotis G."/>
            <person name="Sengupta P."/>
            <person name="Hameed A."/>
            <person name="Chuvochina M."/>
            <person name="Mcdonagh F."/>
            <person name="Simpson A.C."/>
            <person name="Singh N.K."/>
            <person name="Rekha P.D."/>
            <person name="Raman K."/>
            <person name="Hugenholtz P."/>
            <person name="Venkateswaran K."/>
        </authorList>
    </citation>
    <scope>NUCLEOTIDE SEQUENCE [LARGE SCALE GENOMIC DNA]</scope>
    <source>
        <strain evidence="2 3">CC-YMP-6</strain>
    </source>
</reference>
<evidence type="ECO:0000313" key="2">
    <source>
        <dbReference type="EMBL" id="MDY0407604.1"/>
    </source>
</evidence>
<proteinExistence type="predicted"/>
<evidence type="ECO:0008006" key="4">
    <source>
        <dbReference type="Google" id="ProtNLM"/>
    </source>
</evidence>